<reference evidence="6 7" key="1">
    <citation type="submission" date="2020-04" db="EMBL/GenBank/DDBJ databases">
        <title>Plant Genome Project.</title>
        <authorList>
            <person name="Zhang R.-G."/>
        </authorList>
    </citation>
    <scope>NUCLEOTIDE SEQUENCE [LARGE SCALE GENOMIC DNA]</scope>
    <source>
        <strain evidence="6">YNK0</strain>
        <tissue evidence="6">Leaf</tissue>
    </source>
</reference>
<dbReference type="Pfam" id="PF02234">
    <property type="entry name" value="CDI"/>
    <property type="match status" value="1"/>
</dbReference>
<evidence type="ECO:0000256" key="2">
    <source>
        <dbReference type="ARBA" id="ARBA00023013"/>
    </source>
</evidence>
<comment type="caution">
    <text evidence="6">The sequence shown here is derived from an EMBL/GenBank/DDBJ whole genome shotgun (WGS) entry which is preliminary data.</text>
</comment>
<accession>A0A834ZQI9</accession>
<dbReference type="Gene3D" id="4.10.365.10">
    <property type="entry name" value="p27"/>
    <property type="match status" value="1"/>
</dbReference>
<dbReference type="PIRSF" id="PIRSF017811">
    <property type="entry name" value="CDK_inhib_pln"/>
    <property type="match status" value="1"/>
</dbReference>
<evidence type="ECO:0000256" key="4">
    <source>
        <dbReference type="SAM" id="MobiDB-lite"/>
    </source>
</evidence>
<dbReference type="EMBL" id="JABCRI010000002">
    <property type="protein sequence ID" value="KAF8410040.1"/>
    <property type="molecule type" value="Genomic_DNA"/>
</dbReference>
<dbReference type="PANTHER" id="PTHR46776">
    <property type="entry name" value="CYCLIN-DEPENDENT KINASE INHIBITOR 4-RELATED"/>
    <property type="match status" value="1"/>
</dbReference>
<dbReference type="InterPro" id="IPR044275">
    <property type="entry name" value="KRP"/>
</dbReference>
<dbReference type="GO" id="GO:0004861">
    <property type="term" value="F:cyclin-dependent protein serine/threonine kinase inhibitor activity"/>
    <property type="evidence" value="ECO:0007669"/>
    <property type="project" value="UniProtKB-UniRule"/>
</dbReference>
<dbReference type="InterPro" id="IPR003175">
    <property type="entry name" value="CDI_dom"/>
</dbReference>
<sequence>MEVAQVGARTRARPLAMAAGSAGTAKRRKIGSGELKLSASYLQLRSRSQLVITPEKPISPETSENSGRVITDDRCSSPSSDLVPASRCSSNGSNELLKDSLRSVDPEGDDFEIESSTRETTPSSDIRTELDELEFMARPSEAEKMPSEEEIAEFFSAAEKDEQKRFAEKYNYDFEKDVPLEGRYAWVRLKP</sequence>
<dbReference type="OMA" id="CIRNCKR"/>
<dbReference type="Proteomes" id="UP000655225">
    <property type="component" value="Unassembled WGS sequence"/>
</dbReference>
<feature type="compositionally biased region" description="Basic and acidic residues" evidence="4">
    <location>
        <begin position="96"/>
        <end position="105"/>
    </location>
</feature>
<evidence type="ECO:0000256" key="1">
    <source>
        <dbReference type="ARBA" id="ARBA00010274"/>
    </source>
</evidence>
<feature type="region of interest" description="Disordered" evidence="4">
    <location>
        <begin position="1"/>
        <end position="25"/>
    </location>
</feature>
<evidence type="ECO:0000256" key="3">
    <source>
        <dbReference type="PIRNR" id="PIRNR017811"/>
    </source>
</evidence>
<feature type="region of interest" description="Disordered" evidence="4">
    <location>
        <begin position="52"/>
        <end position="127"/>
    </location>
</feature>
<dbReference type="OrthoDB" id="6373236at2759"/>
<gene>
    <name evidence="6" type="ORF">HHK36_002560</name>
</gene>
<keyword evidence="7" id="KW-1185">Reference proteome</keyword>
<protein>
    <recommendedName>
        <fullName evidence="3">Cyclin-dependent kinase inhibitor</fullName>
    </recommendedName>
</protein>
<keyword evidence="2 3" id="KW-0649">Protein kinase inhibitor</keyword>
<feature type="domain" description="Cyclin-dependent kinase inhibitor" evidence="5">
    <location>
        <begin position="144"/>
        <end position="189"/>
    </location>
</feature>
<name>A0A834ZQI9_TETSI</name>
<evidence type="ECO:0000313" key="6">
    <source>
        <dbReference type="EMBL" id="KAF8410040.1"/>
    </source>
</evidence>
<evidence type="ECO:0000313" key="7">
    <source>
        <dbReference type="Proteomes" id="UP000655225"/>
    </source>
</evidence>
<comment type="similarity">
    <text evidence="1 3">Belongs to the CDI family. ICK/KRP subfamily.</text>
</comment>
<evidence type="ECO:0000259" key="5">
    <source>
        <dbReference type="Pfam" id="PF02234"/>
    </source>
</evidence>
<dbReference type="InterPro" id="IPR044898">
    <property type="entry name" value="CDI_dom_sf"/>
</dbReference>
<dbReference type="AlphaFoldDB" id="A0A834ZQI9"/>
<organism evidence="6 7">
    <name type="scientific">Tetracentron sinense</name>
    <name type="common">Spur-leaf</name>
    <dbReference type="NCBI Taxonomy" id="13715"/>
    <lineage>
        <taxon>Eukaryota</taxon>
        <taxon>Viridiplantae</taxon>
        <taxon>Streptophyta</taxon>
        <taxon>Embryophyta</taxon>
        <taxon>Tracheophyta</taxon>
        <taxon>Spermatophyta</taxon>
        <taxon>Magnoliopsida</taxon>
        <taxon>Trochodendrales</taxon>
        <taxon>Trochodendraceae</taxon>
        <taxon>Tetracentron</taxon>
    </lineage>
</organism>
<dbReference type="GO" id="GO:0051726">
    <property type="term" value="P:regulation of cell cycle"/>
    <property type="evidence" value="ECO:0007669"/>
    <property type="project" value="InterPro"/>
</dbReference>
<dbReference type="GO" id="GO:0005634">
    <property type="term" value="C:nucleus"/>
    <property type="evidence" value="ECO:0007669"/>
    <property type="project" value="UniProtKB-UniRule"/>
</dbReference>
<proteinExistence type="inferred from homology"/>